<dbReference type="InterPro" id="IPR050253">
    <property type="entry name" value="Seed_Storage-Functional"/>
</dbReference>
<feature type="domain" description="Cupin type-1" evidence="2">
    <location>
        <begin position="40"/>
        <end position="196"/>
    </location>
</feature>
<feature type="domain" description="Cupin type-1" evidence="2">
    <location>
        <begin position="260"/>
        <end position="409"/>
    </location>
</feature>
<reference evidence="3 4" key="1">
    <citation type="journal article" date="2011" name="Science">
        <title>The Selaginella genome identifies genetic changes associated with the evolution of vascular plants.</title>
        <authorList>
            <person name="Banks J.A."/>
            <person name="Nishiyama T."/>
            <person name="Hasebe M."/>
            <person name="Bowman J.L."/>
            <person name="Gribskov M."/>
            <person name="dePamphilis C."/>
            <person name="Albert V.A."/>
            <person name="Aono N."/>
            <person name="Aoyama T."/>
            <person name="Ambrose B.A."/>
            <person name="Ashton N.W."/>
            <person name="Axtell M.J."/>
            <person name="Barker E."/>
            <person name="Barker M.S."/>
            <person name="Bennetzen J.L."/>
            <person name="Bonawitz N.D."/>
            <person name="Chapple C."/>
            <person name="Cheng C."/>
            <person name="Correa L.G."/>
            <person name="Dacre M."/>
            <person name="DeBarry J."/>
            <person name="Dreyer I."/>
            <person name="Elias M."/>
            <person name="Engstrom E.M."/>
            <person name="Estelle M."/>
            <person name="Feng L."/>
            <person name="Finet C."/>
            <person name="Floyd S.K."/>
            <person name="Frommer W.B."/>
            <person name="Fujita T."/>
            <person name="Gramzow L."/>
            <person name="Gutensohn M."/>
            <person name="Harholt J."/>
            <person name="Hattori M."/>
            <person name="Heyl A."/>
            <person name="Hirai T."/>
            <person name="Hiwatashi Y."/>
            <person name="Ishikawa M."/>
            <person name="Iwata M."/>
            <person name="Karol K.G."/>
            <person name="Koehler B."/>
            <person name="Kolukisaoglu U."/>
            <person name="Kubo M."/>
            <person name="Kurata T."/>
            <person name="Lalonde S."/>
            <person name="Li K."/>
            <person name="Li Y."/>
            <person name="Litt A."/>
            <person name="Lyons E."/>
            <person name="Manning G."/>
            <person name="Maruyama T."/>
            <person name="Michael T.P."/>
            <person name="Mikami K."/>
            <person name="Miyazaki S."/>
            <person name="Morinaga S."/>
            <person name="Murata T."/>
            <person name="Mueller-Roeber B."/>
            <person name="Nelson D.R."/>
            <person name="Obara M."/>
            <person name="Oguri Y."/>
            <person name="Olmstead R.G."/>
            <person name="Onodera N."/>
            <person name="Petersen B.L."/>
            <person name="Pils B."/>
            <person name="Prigge M."/>
            <person name="Rensing S.A."/>
            <person name="Riano-Pachon D.M."/>
            <person name="Roberts A.W."/>
            <person name="Sato Y."/>
            <person name="Scheller H.V."/>
            <person name="Schulz B."/>
            <person name="Schulz C."/>
            <person name="Shakirov E.V."/>
            <person name="Shibagaki N."/>
            <person name="Shinohara N."/>
            <person name="Shippen D.E."/>
            <person name="Soerensen I."/>
            <person name="Sotooka R."/>
            <person name="Sugimoto N."/>
            <person name="Sugita M."/>
            <person name="Sumikawa N."/>
            <person name="Tanurdzic M."/>
            <person name="Theissen G."/>
            <person name="Ulvskov P."/>
            <person name="Wakazuki S."/>
            <person name="Weng J.K."/>
            <person name="Willats W.W."/>
            <person name="Wipf D."/>
            <person name="Wolf P.G."/>
            <person name="Yang L."/>
            <person name="Zimmer A.D."/>
            <person name="Zhu Q."/>
            <person name="Mitros T."/>
            <person name="Hellsten U."/>
            <person name="Loque D."/>
            <person name="Otillar R."/>
            <person name="Salamov A."/>
            <person name="Schmutz J."/>
            <person name="Shapiro H."/>
            <person name="Lindquist E."/>
            <person name="Lucas S."/>
            <person name="Rokhsar D."/>
            <person name="Grigoriev I.V."/>
        </authorList>
    </citation>
    <scope>NUCLEOTIDE SEQUENCE [LARGE SCALE GENOMIC DNA]</scope>
</reference>
<sequence>EDDDREGGKDHDEDDREGGKHRDEDDDEGHSSKHKGRNPFVLEKPVEIVSTEAGKIHVLPGRKDKAGVLGSNNIGVNFITMEPKALLLPQYIDAPCVLYVLKGKMRLGWVEDGLNQQDLEAGDIYVIPGGLVFYILNTDEAQRLRVFGMFDTSESLETGVFQSAFVGGGTNPLTILSGFDSDVLAASFKVSSEEVIEVLSNQDQGPIVYTSQARFQELVSRKSKSSRASWSWSWLNYISSFSSELFDNGGGKSSSPAKPFNLFKKKPDFENDNGRTIAVDGRQYAPLRNASVGVFAVSLKPAAILAPHWNPRAAEIALVTKGQGVFQISFPNGTSALNKSVKEGTIVFVPRYFPMSQIASREGALEFVGFSTSAAPNNPQFLCGASSVLKALDEETLSTAFAAPPEKLKDFLGWQKDAVILAG</sequence>
<feature type="non-terminal residue" evidence="3">
    <location>
        <position position="423"/>
    </location>
</feature>
<dbReference type="OrthoDB" id="2019862at2759"/>
<evidence type="ECO:0000259" key="2">
    <source>
        <dbReference type="SMART" id="SM00835"/>
    </source>
</evidence>
<evidence type="ECO:0000313" key="3">
    <source>
        <dbReference type="EMBL" id="EFJ27912.1"/>
    </source>
</evidence>
<dbReference type="Gramene" id="EFJ27912">
    <property type="protein sequence ID" value="EFJ27912"/>
    <property type="gene ID" value="SELMODRAFT_12200"/>
</dbReference>
<keyword evidence="4" id="KW-1185">Reference proteome</keyword>
<dbReference type="eggNOG" id="ENOG502QRZP">
    <property type="taxonomic scope" value="Eukaryota"/>
</dbReference>
<dbReference type="OMA" id="DKPMHIG"/>
<evidence type="ECO:0000313" key="4">
    <source>
        <dbReference type="Proteomes" id="UP000001514"/>
    </source>
</evidence>
<dbReference type="FunCoup" id="D8RJI5">
    <property type="interactions" value="233"/>
</dbReference>
<evidence type="ECO:0000256" key="1">
    <source>
        <dbReference type="SAM" id="MobiDB-lite"/>
    </source>
</evidence>
<dbReference type="Proteomes" id="UP000001514">
    <property type="component" value="Unassembled WGS sequence"/>
</dbReference>
<dbReference type="Pfam" id="PF00190">
    <property type="entry name" value="Cupin_1"/>
    <property type="match status" value="2"/>
</dbReference>
<dbReference type="InParanoid" id="D8RJI5"/>
<gene>
    <name evidence="3" type="ORF">SELMODRAFT_12200</name>
</gene>
<dbReference type="SMART" id="SM00835">
    <property type="entry name" value="Cupin_1"/>
    <property type="match status" value="2"/>
</dbReference>
<feature type="compositionally biased region" description="Basic and acidic residues" evidence="1">
    <location>
        <begin position="1"/>
        <end position="23"/>
    </location>
</feature>
<dbReference type="EMBL" id="GL377581">
    <property type="protein sequence ID" value="EFJ27912.1"/>
    <property type="molecule type" value="Genomic_DNA"/>
</dbReference>
<dbReference type="Gene3D" id="2.60.120.10">
    <property type="entry name" value="Jelly Rolls"/>
    <property type="match status" value="2"/>
</dbReference>
<dbReference type="KEGG" id="smo:SELMODRAFT_12200"/>
<dbReference type="PANTHER" id="PTHR31189:SF2">
    <property type="entry name" value="RMLC-LIKE CUPINS SUPERFAMILY PROTEIN"/>
    <property type="match status" value="1"/>
</dbReference>
<proteinExistence type="predicted"/>
<dbReference type="CDD" id="cd02245">
    <property type="entry name" value="cupin_7S_vicilin-like_C"/>
    <property type="match status" value="1"/>
</dbReference>
<dbReference type="CDD" id="cd02244">
    <property type="entry name" value="cupin_7S_vicilin-like_N"/>
    <property type="match status" value="1"/>
</dbReference>
<dbReference type="PANTHER" id="PTHR31189">
    <property type="entry name" value="OS03G0336100 PROTEIN-RELATED"/>
    <property type="match status" value="1"/>
</dbReference>
<accession>D8RJI5</accession>
<dbReference type="SUPFAM" id="SSF51182">
    <property type="entry name" value="RmlC-like cupins"/>
    <property type="match status" value="1"/>
</dbReference>
<organism evidence="4">
    <name type="scientific">Selaginella moellendorffii</name>
    <name type="common">Spikemoss</name>
    <dbReference type="NCBI Taxonomy" id="88036"/>
    <lineage>
        <taxon>Eukaryota</taxon>
        <taxon>Viridiplantae</taxon>
        <taxon>Streptophyta</taxon>
        <taxon>Embryophyta</taxon>
        <taxon>Tracheophyta</taxon>
        <taxon>Lycopodiopsida</taxon>
        <taxon>Selaginellales</taxon>
        <taxon>Selaginellaceae</taxon>
        <taxon>Selaginella</taxon>
    </lineage>
</organism>
<dbReference type="InterPro" id="IPR006045">
    <property type="entry name" value="Cupin_1"/>
</dbReference>
<dbReference type="InterPro" id="IPR011051">
    <property type="entry name" value="RmlC_Cupin_sf"/>
</dbReference>
<feature type="non-terminal residue" evidence="3">
    <location>
        <position position="1"/>
    </location>
</feature>
<feature type="region of interest" description="Disordered" evidence="1">
    <location>
        <begin position="1"/>
        <end position="38"/>
    </location>
</feature>
<dbReference type="HOGENOM" id="CLU_027536_0_0_1"/>
<protein>
    <recommendedName>
        <fullName evidence="2">Cupin type-1 domain-containing protein</fullName>
    </recommendedName>
</protein>
<dbReference type="InterPro" id="IPR014710">
    <property type="entry name" value="RmlC-like_jellyroll"/>
</dbReference>
<name>D8RJI5_SELML</name>
<dbReference type="AlphaFoldDB" id="D8RJI5"/>